<dbReference type="PANTHER" id="PTHR38780">
    <property type="entry name" value="PROTEIN TUSC"/>
    <property type="match status" value="1"/>
</dbReference>
<organism evidence="2">
    <name type="scientific">Candidatus Kentrum sp. TUN</name>
    <dbReference type="NCBI Taxonomy" id="2126343"/>
    <lineage>
        <taxon>Bacteria</taxon>
        <taxon>Pseudomonadati</taxon>
        <taxon>Pseudomonadota</taxon>
        <taxon>Gammaproteobacteria</taxon>
        <taxon>Candidatus Kentrum</taxon>
    </lineage>
</organism>
<dbReference type="NCBIfam" id="TIGR03010">
    <property type="entry name" value="sulf_tusC_dsrF"/>
    <property type="match status" value="1"/>
</dbReference>
<evidence type="ECO:0000313" key="3">
    <source>
        <dbReference type="EMBL" id="VFK51261.1"/>
    </source>
</evidence>
<dbReference type="EMBL" id="CAADFV010000001">
    <property type="protein sequence ID" value="VFK50194.1"/>
    <property type="molecule type" value="Genomic_DNA"/>
</dbReference>
<evidence type="ECO:0000313" key="2">
    <source>
        <dbReference type="EMBL" id="VFK50194.1"/>
    </source>
</evidence>
<dbReference type="SUPFAM" id="SSF75169">
    <property type="entry name" value="DsrEFH-like"/>
    <property type="match status" value="1"/>
</dbReference>
<dbReference type="Gene3D" id="3.40.1260.10">
    <property type="entry name" value="DsrEFH-like"/>
    <property type="match status" value="1"/>
</dbReference>
<accession>A0A450Z8S6</accession>
<dbReference type="AlphaFoldDB" id="A0A450Z8S6"/>
<comment type="similarity">
    <text evidence="1">Belongs to the DsrF/TusC family.</text>
</comment>
<gene>
    <name evidence="2" type="ORF">BECKTUN1418E_GA0071001_100142</name>
    <name evidence="3" type="ORF">BECKTUN1418F_GA0071002_100142</name>
</gene>
<evidence type="ECO:0000256" key="1">
    <source>
        <dbReference type="ARBA" id="ARBA00005996"/>
    </source>
</evidence>
<dbReference type="InterPro" id="IPR003787">
    <property type="entry name" value="Sulphur_relay_DsrE/F-like"/>
</dbReference>
<dbReference type="Pfam" id="PF02635">
    <property type="entry name" value="DsrE"/>
    <property type="match status" value="1"/>
</dbReference>
<dbReference type="NCBIfam" id="NF001238">
    <property type="entry name" value="PRK00211.1"/>
    <property type="match status" value="1"/>
</dbReference>
<name>A0A450Z8S6_9GAMM</name>
<reference evidence="2" key="1">
    <citation type="submission" date="2019-02" db="EMBL/GenBank/DDBJ databases">
        <authorList>
            <person name="Gruber-Vodicka R. H."/>
            <person name="Seah K. B. B."/>
        </authorList>
    </citation>
    <scope>NUCLEOTIDE SEQUENCE</scope>
    <source>
        <strain evidence="2">BECK_BY2</strain>
        <strain evidence="3">BECK_BY3</strain>
    </source>
</reference>
<proteinExistence type="inferred from homology"/>
<sequence>MAVWPKCLDIMGEEMMEGGVVKKFLYVNRRAPYGSIYALESLEVVLIGAAFEQDVSLLFLDDGVYQLKKGQDTDSVDMKNFSPTYNALGDYDVNKIYVEQESLEERGLTADDLLTLTYEDEDDDYAEKSSIRVVTRHEMAGLMEQQDVILSF</sequence>
<dbReference type="EMBL" id="CAADFY010000001">
    <property type="protein sequence ID" value="VFK51261.1"/>
    <property type="molecule type" value="Genomic_DNA"/>
</dbReference>
<dbReference type="InterPro" id="IPR027396">
    <property type="entry name" value="DsrEFH-like"/>
</dbReference>
<dbReference type="InterPro" id="IPR017462">
    <property type="entry name" value="Sulphur_relay_TusC/DsrF"/>
</dbReference>
<protein>
    <submittedName>
        <fullName evidence="2">tRNA 2-thiouridine synthesizing protein C</fullName>
    </submittedName>
</protein>
<dbReference type="PANTHER" id="PTHR38780:SF1">
    <property type="entry name" value="PROTEIN TUSC"/>
    <property type="match status" value="1"/>
</dbReference>